<dbReference type="SUPFAM" id="SSF53098">
    <property type="entry name" value="Ribonuclease H-like"/>
    <property type="match status" value="1"/>
</dbReference>
<dbReference type="EMBL" id="JBEPLO010000021">
    <property type="protein sequence ID" value="MET3558672.1"/>
    <property type="molecule type" value="Genomic_DNA"/>
</dbReference>
<dbReference type="GO" id="GO:0004519">
    <property type="term" value="F:endonuclease activity"/>
    <property type="evidence" value="ECO:0007669"/>
    <property type="project" value="UniProtKB-KW"/>
</dbReference>
<dbReference type="Gene3D" id="3.30.420.10">
    <property type="entry name" value="Ribonuclease H-like superfamily/Ribonuclease H"/>
    <property type="match status" value="1"/>
</dbReference>
<keyword evidence="1" id="KW-0255">Endonuclease</keyword>
<protein>
    <submittedName>
        <fullName evidence="1">Holliday junction resolvasome RuvABC endonuclease subunit</fullName>
    </submittedName>
</protein>
<accession>A0ABV2FJH0</accession>
<dbReference type="Proteomes" id="UP001549122">
    <property type="component" value="Unassembled WGS sequence"/>
</dbReference>
<keyword evidence="2" id="KW-1185">Reference proteome</keyword>
<gene>
    <name evidence="1" type="ORF">ABID29_001798</name>
</gene>
<keyword evidence="1" id="KW-0540">Nuclease</keyword>
<sequence length="169" mass="19154">MSLTLSLDVSTTGTGWAVFDGSILIQSGVSKPKQKSFYERAKAMASELKVIQLRTIQERNKPFEDIVIEQNTVMGPNQQSSIKIGIATGIILGRLLSEEVYFVNVSTWRKYWKFSYKDRSKKSMKRQAVNTVSMEFDKQVKDDEADAILIGSYFVNLGKEFGDLESHRN</sequence>
<dbReference type="InterPro" id="IPR012337">
    <property type="entry name" value="RNaseH-like_sf"/>
</dbReference>
<evidence type="ECO:0000313" key="2">
    <source>
        <dbReference type="Proteomes" id="UP001549122"/>
    </source>
</evidence>
<comment type="caution">
    <text evidence="1">The sequence shown here is derived from an EMBL/GenBank/DDBJ whole genome shotgun (WGS) entry which is preliminary data.</text>
</comment>
<reference evidence="1 2" key="1">
    <citation type="submission" date="2024-06" db="EMBL/GenBank/DDBJ databases">
        <title>Genomic Encyclopedia of Type Strains, Phase IV (KMG-IV): sequencing the most valuable type-strain genomes for metagenomic binning, comparative biology and taxonomic classification.</title>
        <authorList>
            <person name="Goeker M."/>
        </authorList>
    </citation>
    <scope>NUCLEOTIDE SEQUENCE [LARGE SCALE GENOMIC DNA]</scope>
    <source>
        <strain evidence="1 2">DSM 28303</strain>
    </source>
</reference>
<keyword evidence="1" id="KW-0378">Hydrolase</keyword>
<evidence type="ECO:0000313" key="1">
    <source>
        <dbReference type="EMBL" id="MET3558672.1"/>
    </source>
</evidence>
<proteinExistence type="predicted"/>
<dbReference type="RefSeq" id="WP_354365799.1">
    <property type="nucleotide sequence ID" value="NZ_JBEPLO010000021.1"/>
</dbReference>
<dbReference type="Pfam" id="PF07066">
    <property type="entry name" value="DUF3882"/>
    <property type="match status" value="1"/>
</dbReference>
<dbReference type="InterPro" id="IPR036397">
    <property type="entry name" value="RNaseH_sf"/>
</dbReference>
<name>A0ABV2FJH0_9STRE</name>
<dbReference type="InterPro" id="IPR009773">
    <property type="entry name" value="Lactococcus_phage_712_M3"/>
</dbReference>
<organism evidence="1 2">
    <name type="scientific">Streptococcus rupicaprae</name>
    <dbReference type="NCBI Taxonomy" id="759619"/>
    <lineage>
        <taxon>Bacteria</taxon>
        <taxon>Bacillati</taxon>
        <taxon>Bacillota</taxon>
        <taxon>Bacilli</taxon>
        <taxon>Lactobacillales</taxon>
        <taxon>Streptococcaceae</taxon>
        <taxon>Streptococcus</taxon>
    </lineage>
</organism>